<keyword evidence="1" id="KW-0408">Iron</keyword>
<dbReference type="SUPFAM" id="SSF51197">
    <property type="entry name" value="Clavaminate synthase-like"/>
    <property type="match status" value="1"/>
</dbReference>
<keyword evidence="5" id="KW-1185">Reference proteome</keyword>
<evidence type="ECO:0000313" key="4">
    <source>
        <dbReference type="EMBL" id="ETO32551.1"/>
    </source>
</evidence>
<dbReference type="InterPro" id="IPR005123">
    <property type="entry name" value="Oxoglu/Fe-dep_dioxygenase_dom"/>
</dbReference>
<comment type="similarity">
    <text evidence="1">Belongs to the iron/ascorbate-dependent oxidoreductase family.</text>
</comment>
<gene>
    <name evidence="4" type="ORF">RFI_04564</name>
</gene>
<dbReference type="AlphaFoldDB" id="X6P2T6"/>
<keyword evidence="1" id="KW-0479">Metal-binding</keyword>
<feature type="region of interest" description="Disordered" evidence="2">
    <location>
        <begin position="106"/>
        <end position="137"/>
    </location>
</feature>
<dbReference type="GO" id="GO:0016491">
    <property type="term" value="F:oxidoreductase activity"/>
    <property type="evidence" value="ECO:0007669"/>
    <property type="project" value="UniProtKB-KW"/>
</dbReference>
<evidence type="ECO:0000259" key="3">
    <source>
        <dbReference type="PROSITE" id="PS51471"/>
    </source>
</evidence>
<organism evidence="4 5">
    <name type="scientific">Reticulomyxa filosa</name>
    <dbReference type="NCBI Taxonomy" id="46433"/>
    <lineage>
        <taxon>Eukaryota</taxon>
        <taxon>Sar</taxon>
        <taxon>Rhizaria</taxon>
        <taxon>Retaria</taxon>
        <taxon>Foraminifera</taxon>
        <taxon>Monothalamids</taxon>
        <taxon>Reticulomyxidae</taxon>
        <taxon>Reticulomyxa</taxon>
    </lineage>
</organism>
<evidence type="ECO:0000313" key="5">
    <source>
        <dbReference type="Proteomes" id="UP000023152"/>
    </source>
</evidence>
<proteinExistence type="inferred from homology"/>
<keyword evidence="1" id="KW-0560">Oxidoreductase</keyword>
<comment type="caution">
    <text evidence="4">The sequence shown here is derived from an EMBL/GenBank/DDBJ whole genome shotgun (WGS) entry which is preliminary data.</text>
</comment>
<dbReference type="Proteomes" id="UP000023152">
    <property type="component" value="Unassembled WGS sequence"/>
</dbReference>
<accession>X6P2T6</accession>
<sequence length="325" mass="37419">MHIKTKTKKNKTLFCLFVFALFQTKINCKLYPKLKESSILDDKENIEVVVDYFNRQQSIAEQCVHDVLELQCLSQENHIKCWNSLFPCHVEQQKIKSDTTPLEKFGVSSDNKETQVMDDKKVEKEQDNSESELKTNDNATIIASDVHKNVEKHVKEKQTVSRVYHTARMKESLSLSNMVVIQYFKDGIEDIPCVEHIDYSLVSLVSANDGGLQVRHIEMFDWIDCNKVLECNGYITEEQKNRVLVVLMGLTLGELLHGRVACFHQVIKSFTKDRISLPFFFYADPCGQIRPSLIQKIRFPLTEKDLVDKNIDDLIAANTHASVNF</sequence>
<evidence type="ECO:0000256" key="2">
    <source>
        <dbReference type="SAM" id="MobiDB-lite"/>
    </source>
</evidence>
<feature type="domain" description="Fe2OG dioxygenase" evidence="3">
    <location>
        <begin position="175"/>
        <end position="283"/>
    </location>
</feature>
<dbReference type="InterPro" id="IPR027443">
    <property type="entry name" value="IPNS-like_sf"/>
</dbReference>
<dbReference type="GO" id="GO:0046872">
    <property type="term" value="F:metal ion binding"/>
    <property type="evidence" value="ECO:0007669"/>
    <property type="project" value="UniProtKB-KW"/>
</dbReference>
<dbReference type="PROSITE" id="PS51471">
    <property type="entry name" value="FE2OG_OXY"/>
    <property type="match status" value="1"/>
</dbReference>
<dbReference type="EMBL" id="ASPP01004102">
    <property type="protein sequence ID" value="ETO32551.1"/>
    <property type="molecule type" value="Genomic_DNA"/>
</dbReference>
<evidence type="ECO:0000256" key="1">
    <source>
        <dbReference type="RuleBase" id="RU003682"/>
    </source>
</evidence>
<feature type="compositionally biased region" description="Basic and acidic residues" evidence="2">
    <location>
        <begin position="110"/>
        <end position="135"/>
    </location>
</feature>
<dbReference type="Gene3D" id="2.60.120.330">
    <property type="entry name" value="B-lactam Antibiotic, Isopenicillin N Synthase, Chain"/>
    <property type="match status" value="1"/>
</dbReference>
<reference evidence="4 5" key="1">
    <citation type="journal article" date="2013" name="Curr. Biol.">
        <title>The Genome of the Foraminiferan Reticulomyxa filosa.</title>
        <authorList>
            <person name="Glockner G."/>
            <person name="Hulsmann N."/>
            <person name="Schleicher M."/>
            <person name="Noegel A.A."/>
            <person name="Eichinger L."/>
            <person name="Gallinger C."/>
            <person name="Pawlowski J."/>
            <person name="Sierra R."/>
            <person name="Euteneuer U."/>
            <person name="Pillet L."/>
            <person name="Moustafa A."/>
            <person name="Platzer M."/>
            <person name="Groth M."/>
            <person name="Szafranski K."/>
            <person name="Schliwa M."/>
        </authorList>
    </citation>
    <scope>NUCLEOTIDE SEQUENCE [LARGE SCALE GENOMIC DNA]</scope>
</reference>
<protein>
    <recommendedName>
        <fullName evidence="3">Fe2OG dioxygenase domain-containing protein</fullName>
    </recommendedName>
</protein>
<name>X6P2T6_RETFI</name>